<dbReference type="EMBL" id="RIAR02000001">
    <property type="protein sequence ID" value="NSL85376.1"/>
    <property type="molecule type" value="Genomic_DNA"/>
</dbReference>
<feature type="signal peptide" evidence="1">
    <location>
        <begin position="1"/>
        <end position="21"/>
    </location>
</feature>
<dbReference type="OrthoDB" id="1246359at2"/>
<sequence>MMKQLLCALALLLTFTSQVSGQKKTGNVALKAIFNSAGNITLPTTIPNLTRQLGNKPKEINDDVHSTAYEWQLPNGVNISTLGEPNDIFAVFLESKTTAAVGGLPYKLVLNETSKTSCNTTFRAFNVQPWGESGLTFKRDGLFNYLDFNMDGKLVSVSQSTFDFNTIN</sequence>
<organism evidence="2 3">
    <name type="scientific">Chitinophaga solisilvae</name>
    <dbReference type="NCBI Taxonomy" id="1233460"/>
    <lineage>
        <taxon>Bacteria</taxon>
        <taxon>Pseudomonadati</taxon>
        <taxon>Bacteroidota</taxon>
        <taxon>Chitinophagia</taxon>
        <taxon>Chitinophagales</taxon>
        <taxon>Chitinophagaceae</taxon>
        <taxon>Chitinophaga</taxon>
    </lineage>
</organism>
<protein>
    <recommendedName>
        <fullName evidence="4">Beta-lactamase-inhibitor-like PepSY-like domain-containing protein</fullName>
    </recommendedName>
</protein>
<evidence type="ECO:0008006" key="4">
    <source>
        <dbReference type="Google" id="ProtNLM"/>
    </source>
</evidence>
<dbReference type="AlphaFoldDB" id="A0A9Q5D5K9"/>
<feature type="chain" id="PRO_5040201275" description="Beta-lactamase-inhibitor-like PepSY-like domain-containing protein" evidence="1">
    <location>
        <begin position="22"/>
        <end position="168"/>
    </location>
</feature>
<evidence type="ECO:0000313" key="3">
    <source>
        <dbReference type="Proteomes" id="UP000281028"/>
    </source>
</evidence>
<reference evidence="2" key="1">
    <citation type="submission" date="2020-05" db="EMBL/GenBank/DDBJ databases">
        <title>Chitinophaga laudate sp. nov., isolated from a tropical peat swamp.</title>
        <authorList>
            <person name="Goh C.B.S."/>
            <person name="Lee M.S."/>
            <person name="Parimannan S."/>
            <person name="Pasbakhsh P."/>
            <person name="Yule C.M."/>
            <person name="Rajandas H."/>
            <person name="Loke S."/>
            <person name="Croft L."/>
            <person name="Tan J.B.L."/>
        </authorList>
    </citation>
    <scope>NUCLEOTIDE SEQUENCE</scope>
    <source>
        <strain evidence="2">Mgbs1</strain>
    </source>
</reference>
<proteinExistence type="predicted"/>
<accession>A0A9Q5D5K9</accession>
<evidence type="ECO:0000256" key="1">
    <source>
        <dbReference type="SAM" id="SignalP"/>
    </source>
</evidence>
<gene>
    <name evidence="2" type="ORF">ECE50_000935</name>
</gene>
<name>A0A9Q5D5K9_9BACT</name>
<dbReference type="Proteomes" id="UP000281028">
    <property type="component" value="Unassembled WGS sequence"/>
</dbReference>
<keyword evidence="3" id="KW-1185">Reference proteome</keyword>
<keyword evidence="1" id="KW-0732">Signal</keyword>
<evidence type="ECO:0000313" key="2">
    <source>
        <dbReference type="EMBL" id="NSL85376.1"/>
    </source>
</evidence>
<comment type="caution">
    <text evidence="2">The sequence shown here is derived from an EMBL/GenBank/DDBJ whole genome shotgun (WGS) entry which is preliminary data.</text>
</comment>